<organism evidence="5 6">
    <name type="scientific">Candidatus Iainarchaeum sp</name>
    <dbReference type="NCBI Taxonomy" id="3101447"/>
    <lineage>
        <taxon>Archaea</taxon>
        <taxon>Candidatus Iainarchaeota</taxon>
        <taxon>Candidatus Iainarchaeia</taxon>
        <taxon>Candidatus Iainarchaeales</taxon>
        <taxon>Candidatus Iainarchaeaceae</taxon>
        <taxon>Candidatus Iainarchaeum</taxon>
    </lineage>
</organism>
<evidence type="ECO:0000256" key="1">
    <source>
        <dbReference type="ARBA" id="ARBA00022722"/>
    </source>
</evidence>
<feature type="domain" description="Ribonuclease PIN" evidence="4">
    <location>
        <begin position="8"/>
        <end position="93"/>
    </location>
</feature>
<dbReference type="GO" id="GO:0016787">
    <property type="term" value="F:hydrolase activity"/>
    <property type="evidence" value="ECO:0007669"/>
    <property type="project" value="UniProtKB-KW"/>
</dbReference>
<reference evidence="5" key="1">
    <citation type="submission" date="2020-07" db="EMBL/GenBank/DDBJ databases">
        <title>Huge and variable diversity of episymbiotic CPR bacteria and DPANN archaea in groundwater ecosystems.</title>
        <authorList>
            <person name="He C.Y."/>
            <person name="Keren R."/>
            <person name="Whittaker M."/>
            <person name="Farag I.F."/>
            <person name="Doudna J."/>
            <person name="Cate J.H.D."/>
            <person name="Banfield J.F."/>
        </authorList>
    </citation>
    <scope>NUCLEOTIDE SEQUENCE</scope>
    <source>
        <strain evidence="5">NC_groundwater_1296_Ag_S-0.2um_52_80</strain>
    </source>
</reference>
<accession>A0A8T3YR83</accession>
<dbReference type="GO" id="GO:0046872">
    <property type="term" value="F:metal ion binding"/>
    <property type="evidence" value="ECO:0007669"/>
    <property type="project" value="UniProtKB-KW"/>
</dbReference>
<dbReference type="GO" id="GO:0030688">
    <property type="term" value="C:preribosome, small subunit precursor"/>
    <property type="evidence" value="ECO:0007669"/>
    <property type="project" value="TreeGrafter"/>
</dbReference>
<dbReference type="InterPro" id="IPR039907">
    <property type="entry name" value="NOB1"/>
</dbReference>
<sequence>MPKKKVFILDSPALFNNENFSFEPGNLYFTTSEVFAEWRDMRSRMLAENAFSQGLLSIQDPCGISVEKTIAKSSGLSRCLSRADISLIALASEFLARGQGFIVLTDDYAVQNILSRMGAPFRGVAHREIKSRKAGAAGKQG</sequence>
<evidence type="ECO:0000256" key="3">
    <source>
        <dbReference type="ARBA" id="ARBA00022801"/>
    </source>
</evidence>
<dbReference type="InterPro" id="IPR033411">
    <property type="entry name" value="Ribonuclease_PIN"/>
</dbReference>
<dbReference type="Gene3D" id="3.40.50.1010">
    <property type="entry name" value="5'-nuclease"/>
    <property type="match status" value="1"/>
</dbReference>
<keyword evidence="2" id="KW-0479">Metal-binding</keyword>
<dbReference type="Pfam" id="PF17146">
    <property type="entry name" value="PIN_6"/>
    <property type="match status" value="1"/>
</dbReference>
<gene>
    <name evidence="5" type="ORF">HY544_04100</name>
</gene>
<dbReference type="GO" id="GO:0004521">
    <property type="term" value="F:RNA endonuclease activity"/>
    <property type="evidence" value="ECO:0007669"/>
    <property type="project" value="TreeGrafter"/>
</dbReference>
<evidence type="ECO:0000259" key="4">
    <source>
        <dbReference type="Pfam" id="PF17146"/>
    </source>
</evidence>
<dbReference type="Proteomes" id="UP000732298">
    <property type="component" value="Unassembled WGS sequence"/>
</dbReference>
<name>A0A8T3YR83_9ARCH</name>
<evidence type="ECO:0000313" key="6">
    <source>
        <dbReference type="Proteomes" id="UP000732298"/>
    </source>
</evidence>
<evidence type="ECO:0000313" key="5">
    <source>
        <dbReference type="EMBL" id="MBI4210659.1"/>
    </source>
</evidence>
<dbReference type="EMBL" id="JACQPB010000039">
    <property type="protein sequence ID" value="MBI4210659.1"/>
    <property type="molecule type" value="Genomic_DNA"/>
</dbReference>
<dbReference type="PANTHER" id="PTHR12814">
    <property type="entry name" value="RNA-BINDING PROTEIN NOB1"/>
    <property type="match status" value="1"/>
</dbReference>
<comment type="caution">
    <text evidence="5">The sequence shown here is derived from an EMBL/GenBank/DDBJ whole genome shotgun (WGS) entry which is preliminary data.</text>
</comment>
<dbReference type="GO" id="GO:0030490">
    <property type="term" value="P:maturation of SSU-rRNA"/>
    <property type="evidence" value="ECO:0007669"/>
    <property type="project" value="TreeGrafter"/>
</dbReference>
<protein>
    <recommendedName>
        <fullName evidence="4">Ribonuclease PIN domain-containing protein</fullName>
    </recommendedName>
</protein>
<keyword evidence="1" id="KW-0540">Nuclease</keyword>
<dbReference type="PANTHER" id="PTHR12814:SF2">
    <property type="entry name" value="RNA-BINDING PROTEIN NOB1"/>
    <property type="match status" value="1"/>
</dbReference>
<dbReference type="AlphaFoldDB" id="A0A8T3YR83"/>
<proteinExistence type="predicted"/>
<evidence type="ECO:0000256" key="2">
    <source>
        <dbReference type="ARBA" id="ARBA00022723"/>
    </source>
</evidence>
<keyword evidence="3" id="KW-0378">Hydrolase</keyword>